<feature type="region of interest" description="Disordered" evidence="1">
    <location>
        <begin position="103"/>
        <end position="130"/>
    </location>
</feature>
<proteinExistence type="predicted"/>
<dbReference type="Proteomes" id="UP001278571">
    <property type="component" value="Unassembled WGS sequence"/>
</dbReference>
<feature type="region of interest" description="Disordered" evidence="1">
    <location>
        <begin position="1"/>
        <end position="73"/>
    </location>
</feature>
<evidence type="ECO:0000313" key="3">
    <source>
        <dbReference type="Proteomes" id="UP001278571"/>
    </source>
</evidence>
<sequence length="255" mass="26112">MSTTSPGPYDWSTDAGSGLPGGPMTGSDLPGGAMPAAPDARTMPRARTAPPMPSQQPQPQSAPAGPSRATRAAEAVGTAVGSAVGAAAGSFIPPVSLTYAPNNGGGRGNNGGGNGGGQGPAAAPGAGDRHQGDRMIYMIERIELRSDRDIVALCKAINRLGRELHLILGMRAEEVQGVLSTYKGAWYTFGASSKVRARLVAAHLRVAAEAAKALGVAALKTAHAFDRHFVAPEREAKQRARGKSAPKKQFTIGDV</sequence>
<feature type="region of interest" description="Disordered" evidence="1">
    <location>
        <begin position="236"/>
        <end position="255"/>
    </location>
</feature>
<comment type="caution">
    <text evidence="2">The sequence shown here is derived from an EMBL/GenBank/DDBJ whole genome shotgun (WGS) entry which is preliminary data.</text>
</comment>
<organism evidence="2 3">
    <name type="scientific">Streptomyces roseolus</name>
    <dbReference type="NCBI Taxonomy" id="67358"/>
    <lineage>
        <taxon>Bacteria</taxon>
        <taxon>Bacillati</taxon>
        <taxon>Actinomycetota</taxon>
        <taxon>Actinomycetes</taxon>
        <taxon>Kitasatosporales</taxon>
        <taxon>Streptomycetaceae</taxon>
        <taxon>Streptomyces</taxon>
    </lineage>
</organism>
<dbReference type="EMBL" id="JAWJZF010000464">
    <property type="protein sequence ID" value="MDX2295873.1"/>
    <property type="molecule type" value="Genomic_DNA"/>
</dbReference>
<protein>
    <submittedName>
        <fullName evidence="2">Uncharacterized protein</fullName>
    </submittedName>
</protein>
<accession>A0ABU4KDM8</accession>
<feature type="compositionally biased region" description="Gly residues" evidence="1">
    <location>
        <begin position="103"/>
        <end position="119"/>
    </location>
</feature>
<reference evidence="2 3" key="1">
    <citation type="submission" date="2023-10" db="EMBL/GenBank/DDBJ databases">
        <authorList>
            <person name="Wang X.X."/>
        </authorList>
    </citation>
    <scope>NUCLEOTIDE SEQUENCE [LARGE SCALE GENOMIC DNA]</scope>
    <source>
        <strain evidence="2 3">NBRC 12816</strain>
    </source>
</reference>
<gene>
    <name evidence="2" type="ORF">R2363_27335</name>
</gene>
<evidence type="ECO:0000313" key="2">
    <source>
        <dbReference type="EMBL" id="MDX2295873.1"/>
    </source>
</evidence>
<evidence type="ECO:0000256" key="1">
    <source>
        <dbReference type="SAM" id="MobiDB-lite"/>
    </source>
</evidence>
<keyword evidence="3" id="KW-1185">Reference proteome</keyword>
<dbReference type="RefSeq" id="WP_319012061.1">
    <property type="nucleotide sequence ID" value="NZ_JAWJZF010000464.1"/>
</dbReference>
<name>A0ABU4KDM8_9ACTN</name>
<feature type="compositionally biased region" description="Low complexity" evidence="1">
    <location>
        <begin position="57"/>
        <end position="73"/>
    </location>
</feature>